<gene>
    <name evidence="2" type="ORF">GGR24_001844</name>
</gene>
<dbReference type="RefSeq" id="WP_183395031.1">
    <property type="nucleotide sequence ID" value="NZ_JACIDR010000002.1"/>
</dbReference>
<dbReference type="SUPFAM" id="SSF52317">
    <property type="entry name" value="Class I glutamine amidotransferase-like"/>
    <property type="match status" value="1"/>
</dbReference>
<dbReference type="EMBL" id="JACIDR010000002">
    <property type="protein sequence ID" value="MBB3973187.1"/>
    <property type="molecule type" value="Genomic_DNA"/>
</dbReference>
<dbReference type="PANTHER" id="PTHR42695:SF5">
    <property type="entry name" value="GLUTAMINE AMIDOTRANSFERASE YLR126C-RELATED"/>
    <property type="match status" value="1"/>
</dbReference>
<keyword evidence="2" id="KW-0315">Glutamine amidotransferase</keyword>
<dbReference type="InterPro" id="IPR017926">
    <property type="entry name" value="GATASE"/>
</dbReference>
<sequence>MRILVLQHLDVEHPGSLREVWARKGHERVTVELDAGEPIPELEGFDMLAVMGGPMDVWEEDAHPWLRAEKAAIRRWVRELGRPYLGVCLGHQLLAEALGGRVAAMAAPEVGVSRIELTEAGRADPLFAGFGSEIEVFQWHGCEVSELPEGAVSLARSRASAVQAMRWGRCAYGLQFHPEIVEDTVADWKRIPEYWASLVKTLGPEGAEDLAGVVTPRLPSFRATAQRLDDNLCAALVETA</sequence>
<dbReference type="InterPro" id="IPR029062">
    <property type="entry name" value="Class_I_gatase-like"/>
</dbReference>
<dbReference type="PRINTS" id="PR00096">
    <property type="entry name" value="GATASE"/>
</dbReference>
<dbReference type="Gene3D" id="3.40.50.880">
    <property type="match status" value="1"/>
</dbReference>
<dbReference type="InterPro" id="IPR044992">
    <property type="entry name" value="ChyE-like"/>
</dbReference>
<dbReference type="PROSITE" id="PS51273">
    <property type="entry name" value="GATASE_TYPE_1"/>
    <property type="match status" value="1"/>
</dbReference>
<accession>A0A7W6GFP8</accession>
<dbReference type="GO" id="GO:0016740">
    <property type="term" value="F:transferase activity"/>
    <property type="evidence" value="ECO:0007669"/>
    <property type="project" value="UniProtKB-KW"/>
</dbReference>
<dbReference type="Proteomes" id="UP000528964">
    <property type="component" value="Unassembled WGS sequence"/>
</dbReference>
<dbReference type="PANTHER" id="PTHR42695">
    <property type="entry name" value="GLUTAMINE AMIDOTRANSFERASE YLR126C-RELATED"/>
    <property type="match status" value="1"/>
</dbReference>
<proteinExistence type="predicted"/>
<keyword evidence="2" id="KW-0808">Transferase</keyword>
<evidence type="ECO:0000313" key="3">
    <source>
        <dbReference type="Proteomes" id="UP000528964"/>
    </source>
</evidence>
<dbReference type="GO" id="GO:0005829">
    <property type="term" value="C:cytosol"/>
    <property type="evidence" value="ECO:0007669"/>
    <property type="project" value="TreeGrafter"/>
</dbReference>
<reference evidence="2 3" key="1">
    <citation type="submission" date="2020-08" db="EMBL/GenBank/DDBJ databases">
        <title>Genomic Encyclopedia of Type Strains, Phase IV (KMG-IV): sequencing the most valuable type-strain genomes for metagenomic binning, comparative biology and taxonomic classification.</title>
        <authorList>
            <person name="Goeker M."/>
        </authorList>
    </citation>
    <scope>NUCLEOTIDE SEQUENCE [LARGE SCALE GENOMIC DNA]</scope>
    <source>
        <strain evidence="2 3">DSM 25481</strain>
    </source>
</reference>
<comment type="caution">
    <text evidence="2">The sequence shown here is derived from an EMBL/GenBank/DDBJ whole genome shotgun (WGS) entry which is preliminary data.</text>
</comment>
<evidence type="ECO:0000259" key="1">
    <source>
        <dbReference type="Pfam" id="PF00117"/>
    </source>
</evidence>
<keyword evidence="3" id="KW-1185">Reference proteome</keyword>
<organism evidence="2 3">
    <name type="scientific">Hansschlegelia beijingensis</name>
    <dbReference type="NCBI Taxonomy" id="1133344"/>
    <lineage>
        <taxon>Bacteria</taxon>
        <taxon>Pseudomonadati</taxon>
        <taxon>Pseudomonadota</taxon>
        <taxon>Alphaproteobacteria</taxon>
        <taxon>Hyphomicrobiales</taxon>
        <taxon>Methylopilaceae</taxon>
        <taxon>Hansschlegelia</taxon>
    </lineage>
</organism>
<name>A0A7W6GFP8_9HYPH</name>
<feature type="domain" description="Glutamine amidotransferase" evidence="1">
    <location>
        <begin position="41"/>
        <end position="181"/>
    </location>
</feature>
<dbReference type="AlphaFoldDB" id="A0A7W6GFP8"/>
<protein>
    <submittedName>
        <fullName evidence="2">GMP synthase-like glutamine amidotransferase</fullName>
    </submittedName>
</protein>
<dbReference type="Pfam" id="PF00117">
    <property type="entry name" value="GATase"/>
    <property type="match status" value="1"/>
</dbReference>
<dbReference type="CDD" id="cd01741">
    <property type="entry name" value="GATase1_1"/>
    <property type="match status" value="1"/>
</dbReference>
<evidence type="ECO:0000313" key="2">
    <source>
        <dbReference type="EMBL" id="MBB3973187.1"/>
    </source>
</evidence>